<organism evidence="2 3">
    <name type="scientific">Pontibacter flavimaris</name>
    <dbReference type="NCBI Taxonomy" id="1797110"/>
    <lineage>
        <taxon>Bacteria</taxon>
        <taxon>Pseudomonadati</taxon>
        <taxon>Bacteroidota</taxon>
        <taxon>Cytophagia</taxon>
        <taxon>Cytophagales</taxon>
        <taxon>Hymenobacteraceae</taxon>
        <taxon>Pontibacter</taxon>
    </lineage>
</organism>
<dbReference type="AlphaFoldDB" id="A0A1Q5P843"/>
<evidence type="ECO:0000256" key="1">
    <source>
        <dbReference type="SAM" id="SignalP"/>
    </source>
</evidence>
<dbReference type="Proteomes" id="UP000186551">
    <property type="component" value="Unassembled WGS sequence"/>
</dbReference>
<keyword evidence="3" id="KW-1185">Reference proteome</keyword>
<accession>A0A1Q5P843</accession>
<dbReference type="EMBL" id="LVWA01000013">
    <property type="protein sequence ID" value="OKL38436.1"/>
    <property type="molecule type" value="Genomic_DNA"/>
</dbReference>
<protein>
    <submittedName>
        <fullName evidence="2">Membrane-binding protein</fullName>
    </submittedName>
</protein>
<evidence type="ECO:0000313" key="3">
    <source>
        <dbReference type="Proteomes" id="UP000186551"/>
    </source>
</evidence>
<sequence>MPYFRKIAFALGLLLAPVLGQAASAATVAAPAAITATPTDTRDIVQEIINVVGLKPRFELQAADIDNAAAVIYNGKRYILYSERFLDAINNAVHTDWAGVSILAHEIGHHLNGHTLSRSGSNPADELEADEFSGFVLRKMGASMAEAQAAINLLSEEENSRSHPGRSYRLAAISKGWRSANEQLLASASGPQPDQRAIEPVRRQPRIAQQEPQQQRAAQTASLSSRMVLSKVVFSQAPREQFYLTSRLHLVHLTKDGPRVIGKLAKTGNPDYPYYFESDYLQTVFITDRGILVNRQGQQVGHLS</sequence>
<dbReference type="RefSeq" id="WP_073855109.1">
    <property type="nucleotide sequence ID" value="NZ_LVWA01000013.1"/>
</dbReference>
<comment type="caution">
    <text evidence="2">The sequence shown here is derived from an EMBL/GenBank/DDBJ whole genome shotgun (WGS) entry which is preliminary data.</text>
</comment>
<dbReference type="STRING" id="1797110.A3841_06890"/>
<keyword evidence="1" id="KW-0732">Signal</keyword>
<evidence type="ECO:0000313" key="2">
    <source>
        <dbReference type="EMBL" id="OKL38436.1"/>
    </source>
</evidence>
<dbReference type="OrthoDB" id="1173761at2"/>
<feature type="chain" id="PRO_5011959589" evidence="1">
    <location>
        <begin position="23"/>
        <end position="304"/>
    </location>
</feature>
<proteinExistence type="predicted"/>
<feature type="signal peptide" evidence="1">
    <location>
        <begin position="1"/>
        <end position="22"/>
    </location>
</feature>
<name>A0A1Q5P843_9BACT</name>
<reference evidence="2 3" key="1">
    <citation type="submission" date="2016-03" db="EMBL/GenBank/DDBJ databases">
        <title>Genome sequence of Pontibacter sp. nov., of the family cytophagaceae, isolated from marine sediment of the Yellow Sea, China.</title>
        <authorList>
            <person name="Zhang G."/>
            <person name="Zhang R."/>
        </authorList>
    </citation>
    <scope>NUCLEOTIDE SEQUENCE [LARGE SCALE GENOMIC DNA]</scope>
    <source>
        <strain evidence="2 3">S10-8</strain>
    </source>
</reference>
<gene>
    <name evidence="2" type="ORF">A3841_06890</name>
</gene>